<feature type="compositionally biased region" description="Low complexity" evidence="7">
    <location>
        <begin position="427"/>
        <end position="449"/>
    </location>
</feature>
<dbReference type="Gene3D" id="3.30.420.10">
    <property type="entry name" value="Ribonuclease H-like superfamily/Ribonuclease H"/>
    <property type="match status" value="1"/>
</dbReference>
<evidence type="ECO:0000259" key="9">
    <source>
        <dbReference type="PROSITE" id="PS50994"/>
    </source>
</evidence>
<dbReference type="InterPro" id="IPR036397">
    <property type="entry name" value="RNaseH_sf"/>
</dbReference>
<evidence type="ECO:0000256" key="7">
    <source>
        <dbReference type="SAM" id="MobiDB-lite"/>
    </source>
</evidence>
<evidence type="ECO:0000256" key="6">
    <source>
        <dbReference type="SAM" id="Coils"/>
    </source>
</evidence>
<keyword evidence="6" id="KW-0175">Coiled coil</keyword>
<dbReference type="InterPro" id="IPR025724">
    <property type="entry name" value="GAG-pre-integrase_dom"/>
</dbReference>
<evidence type="ECO:0000256" key="3">
    <source>
        <dbReference type="ARBA" id="ARBA00022750"/>
    </source>
</evidence>
<proteinExistence type="predicted"/>
<keyword evidence="4" id="KW-0378">Hydrolase</keyword>
<dbReference type="InterPro" id="IPR057670">
    <property type="entry name" value="SH3_retrovirus"/>
</dbReference>
<dbReference type="PROSITE" id="PS50158">
    <property type="entry name" value="ZF_CCHC"/>
    <property type="match status" value="1"/>
</dbReference>
<evidence type="ECO:0000313" key="11">
    <source>
        <dbReference type="Proteomes" id="UP001229421"/>
    </source>
</evidence>
<feature type="compositionally biased region" description="Acidic residues" evidence="7">
    <location>
        <begin position="752"/>
        <end position="765"/>
    </location>
</feature>
<protein>
    <submittedName>
        <fullName evidence="10">Uncharacterized protein</fullName>
    </submittedName>
</protein>
<dbReference type="GO" id="GO:0003676">
    <property type="term" value="F:nucleic acid binding"/>
    <property type="evidence" value="ECO:0007669"/>
    <property type="project" value="InterPro"/>
</dbReference>
<organism evidence="10 11">
    <name type="scientific">Tagetes erecta</name>
    <name type="common">African marigold</name>
    <dbReference type="NCBI Taxonomy" id="13708"/>
    <lineage>
        <taxon>Eukaryota</taxon>
        <taxon>Viridiplantae</taxon>
        <taxon>Streptophyta</taxon>
        <taxon>Embryophyta</taxon>
        <taxon>Tracheophyta</taxon>
        <taxon>Spermatophyta</taxon>
        <taxon>Magnoliopsida</taxon>
        <taxon>eudicotyledons</taxon>
        <taxon>Gunneridae</taxon>
        <taxon>Pentapetalae</taxon>
        <taxon>asterids</taxon>
        <taxon>campanulids</taxon>
        <taxon>Asterales</taxon>
        <taxon>Asteraceae</taxon>
        <taxon>Asteroideae</taxon>
        <taxon>Heliantheae alliance</taxon>
        <taxon>Tageteae</taxon>
        <taxon>Tagetes</taxon>
    </lineage>
</organism>
<dbReference type="Pfam" id="PF13976">
    <property type="entry name" value="gag_pre-integrs"/>
    <property type="match status" value="1"/>
</dbReference>
<feature type="coiled-coil region" evidence="6">
    <location>
        <begin position="637"/>
        <end position="667"/>
    </location>
</feature>
<feature type="region of interest" description="Disordered" evidence="7">
    <location>
        <begin position="528"/>
        <end position="575"/>
    </location>
</feature>
<keyword evidence="1" id="KW-0645">Protease</keyword>
<sequence length="2284" mass="259992">MAPNDDSDNRVPRLLNRADFKNWTIRLRHHLCSIDNDLWKSIEKGPHIPTQTQPDSASTYTKDSTEPYPEDNLSAEDLRKVKNDSKAYSLMCKGLPLQVLSRLDGYQTGYTCFKALKSICEGGEQLRSLKKSKLKRQLELFEHINGETVHQMMNRFVHLTTEMTNLGVKTELQDLNDRLLCALPSSWKQTVTLLKHTEKFPMELDLLIGKIEEVEIDEGSRNTDRSSSQTQYKYVVNPANTVDNAFLAQDVTKFEDEGDLFVGASFFTDSAYFPNSPTYSQPQSPPRAQVQVQIPSQNQKHQPESSTTNVQAKVKDVMNILLQDDETKTAFTAFMASFQAYQGSHLSQMDVVLQDLFEMDPVDVEEMDLNWQMVMVAYRTQKHAYVNRSYKPHANKTVGFDKSKARCFNCNQYGHFSRECKAPKNFNDQASSSNQGQGQNSQQSTSYQGRNQRFFQKPYQSLPMPELKENEKKPEDQTKALVVSVQDGYDWSAYAEQFTSDLTSNLALVCEIEEEDWSEEGDGKIVEDVSEDSEDYDWSAKADPTEETETEVALMATSNESSSSTEQPKVNPELPPNYVPLPLDVKERLCSEQCIQQVEHYRTHSFKIGDKLSKHEKLHEQLKIDHKIADEKILSLKESWNKTLNELELMTKQLEEMTKNFEQEKIAHAVTQVELTKVKSCKTMVKQIIKERGNKTKTGLGFTHEPMPNSITQTLPENFNEFDHSPENERRFKEIQRSKSESEGTEVLMESLNEEEGMTTEADDEASNKSENKLEPVLIQLVEYPKLNPEPESVKEEGEFSGFNDPEYIKWKKEQKVQVAAQLIKKQEVKKAEVSNAKKLKSKTMNNQSETKQSKGKNVLKSNDNTKIQSVKTDKVKPVKKVSKGKNIKFVSAGTFDLNGSYGKPNNSPIKSNSGLKTGSGPKSSAVNDKRIENKKVNSFKPRALMVRNQKFENNLDPKLEERFIALRRKQSLNANGRSYHHQNLLNETNFQNVQYKQVRPRRPINSWFVDSGCSRHMTGNHALLQDFKQKNGTHVAFGGDAGGKITGEGTVSNGIISFDKVNYCAQLNFNLLSVSQICDKSYSTLFDDSFCYILKPGFKIDNEWVVVKAPRDRDVYKLDMSQIDAETETTCLIAHASNDESQLWHRRLGHSNFRNMNRLVTGNHAVGIPSKKFSTTDLCPACLKGKQHRMSFKSKLENSISKPLQMLHMDLFGPTNVQSIGRKSYCLVIIDDFTRFSWVYFLHAKSETAELLKEFIIKVENQLECKVKVLRSDNGTEFKNANVDLFCAAKGIARQFSAPRTPQQNGVAERKNRTLIEAARSMLADAKIPITFWDEAIATACFVQNRTLLVQDKKKTSYELLFGRKPNISYLKAFGCPVSILNLNEHLGKFESKSDDGFFLGYSSVSKAYRVFNSKSNTVIETINVKFLENSFPLVAHGPEWLFDLDSLSKSFNSNLFDFSGNARKESGDLGCFSDDSDNDEDGNLNSEYPFMSFHNPDHVKSSQAPGPSGSNEDQESNNHDEDVISPNDGGSVQNQPSSDPNVEVIPESFDYFINSPDQVPNFTPHTSSILQDLPNLNTSNLETQVQGGDIPIHRIHKKHPVSQIIGPLNQRTTRSQTEQAHVCLYSCFLSQVVPKNISEALKDNSWIEAMQEELLQFRKQEVWKLVDLPEGENAIGTRWLYKNKPDERGIVVRNKARLIAQGYTQEEGIDYEEVFAPVARLEAIRVFLAYASFMKFKVFQMDVKGAFLYGPITDDVYVRQPPGFEDPDYPHRVYKLSKALYGLHQAPRIWYETLSKHLLQNGFTRGQIDPTLFMKRDNDDLLCVQVYVDDIIFGSTSESMCKEFEEIMKSRFQMSSMGEINFFLGLQVKQSADGIFINQSKFVEKLLKKFKMQDCQTIRTPSDVNCKIQPDPKGKAVDQTLYRSMIGSLMYLTASRPDIMYAVCVCARYQSDPKESHLVAVKRIFRYLKGKPNLGLWYPYEGNFELYSYSDSDFGGCALDRKSTTGGCQFLGPRLVSWQCKKQTNVSVSTAEAEYIAASAGCSQVLWLQNQLLDYGFNFLKTPIYIDNTAAMFITANPVQHSKTKHIEIRYHFLRDNSEKGLIILIKVHTDKQLADLFTKSFLSGRPEVSHEVSFELQDAAKDSKMEQKESQMWTNTKQKFQNGIQKIPKGNNRKEKFPKMELKRSPKVDQIRIEPRFHTVYDYIRYNCAAGQRTVQPGKVPGNEEVLLPCKYDTMLPGNEEVCMPCEEGCQRLPCKEESKPDEEGKQLCCRVMNKGCRVMF</sequence>
<reference evidence="10" key="1">
    <citation type="journal article" date="2023" name="bioRxiv">
        <title>Improved chromosome-level genome assembly for marigold (Tagetes erecta).</title>
        <authorList>
            <person name="Jiang F."/>
            <person name="Yuan L."/>
            <person name="Wang S."/>
            <person name="Wang H."/>
            <person name="Xu D."/>
            <person name="Wang A."/>
            <person name="Fan W."/>
        </authorList>
    </citation>
    <scope>NUCLEOTIDE SEQUENCE</scope>
    <source>
        <strain evidence="10">WSJ</strain>
        <tissue evidence="10">Leaf</tissue>
    </source>
</reference>
<feature type="region of interest" description="Disordered" evidence="7">
    <location>
        <begin position="424"/>
        <end position="478"/>
    </location>
</feature>
<dbReference type="Pfam" id="PF25597">
    <property type="entry name" value="SH3_retrovirus"/>
    <property type="match status" value="1"/>
</dbReference>
<keyword evidence="3" id="KW-0064">Aspartyl protease</keyword>
<keyword evidence="5" id="KW-0863">Zinc-finger</keyword>
<name>A0AAD8JMN0_TARER</name>
<feature type="domain" description="CCHC-type" evidence="8">
    <location>
        <begin position="406"/>
        <end position="421"/>
    </location>
</feature>
<dbReference type="InterPro" id="IPR013103">
    <property type="entry name" value="RVT_2"/>
</dbReference>
<feature type="compositionally biased region" description="Polar residues" evidence="7">
    <location>
        <begin position="1503"/>
        <end position="1513"/>
    </location>
</feature>
<dbReference type="Gene3D" id="4.10.60.10">
    <property type="entry name" value="Zinc finger, CCHC-type"/>
    <property type="match status" value="1"/>
</dbReference>
<comment type="caution">
    <text evidence="10">The sequence shown here is derived from an EMBL/GenBank/DDBJ whole genome shotgun (WGS) entry which is preliminary data.</text>
</comment>
<evidence type="ECO:0000256" key="2">
    <source>
        <dbReference type="ARBA" id="ARBA00022723"/>
    </source>
</evidence>
<dbReference type="Pfam" id="PF07727">
    <property type="entry name" value="RVT_2"/>
    <property type="match status" value="1"/>
</dbReference>
<evidence type="ECO:0000313" key="10">
    <source>
        <dbReference type="EMBL" id="KAK1406123.1"/>
    </source>
</evidence>
<dbReference type="Pfam" id="PF22936">
    <property type="entry name" value="Pol_BBD"/>
    <property type="match status" value="1"/>
</dbReference>
<dbReference type="GO" id="GO:0015074">
    <property type="term" value="P:DNA integration"/>
    <property type="evidence" value="ECO:0007669"/>
    <property type="project" value="InterPro"/>
</dbReference>
<dbReference type="GO" id="GO:0004190">
    <property type="term" value="F:aspartic-type endopeptidase activity"/>
    <property type="evidence" value="ECO:0007669"/>
    <property type="project" value="UniProtKB-KW"/>
</dbReference>
<evidence type="ECO:0000256" key="4">
    <source>
        <dbReference type="ARBA" id="ARBA00022801"/>
    </source>
</evidence>
<dbReference type="InterPro" id="IPR012337">
    <property type="entry name" value="RNaseH-like_sf"/>
</dbReference>
<evidence type="ECO:0000259" key="8">
    <source>
        <dbReference type="PROSITE" id="PS50158"/>
    </source>
</evidence>
<dbReference type="SUPFAM" id="SSF57756">
    <property type="entry name" value="Retrovirus zinc finger-like domains"/>
    <property type="match status" value="1"/>
</dbReference>
<accession>A0AAD8JMN0</accession>
<dbReference type="InterPro" id="IPR039537">
    <property type="entry name" value="Retrotran_Ty1/copia-like"/>
</dbReference>
<dbReference type="SMART" id="SM00343">
    <property type="entry name" value="ZnF_C2HC"/>
    <property type="match status" value="1"/>
</dbReference>
<keyword evidence="2" id="KW-0479">Metal-binding</keyword>
<feature type="compositionally biased region" description="Polar residues" evidence="7">
    <location>
        <begin position="1530"/>
        <end position="1542"/>
    </location>
</feature>
<dbReference type="GO" id="GO:0008270">
    <property type="term" value="F:zinc ion binding"/>
    <property type="evidence" value="ECO:0007669"/>
    <property type="project" value="UniProtKB-KW"/>
</dbReference>
<feature type="region of interest" description="Disordered" evidence="7">
    <location>
        <begin position="1472"/>
        <end position="1545"/>
    </location>
</feature>
<dbReference type="PANTHER" id="PTHR42648">
    <property type="entry name" value="TRANSPOSASE, PUTATIVE-RELATED"/>
    <property type="match status" value="1"/>
</dbReference>
<dbReference type="InterPro" id="IPR043502">
    <property type="entry name" value="DNA/RNA_pol_sf"/>
</dbReference>
<keyword evidence="5" id="KW-0862">Zinc</keyword>
<keyword evidence="11" id="KW-1185">Reference proteome</keyword>
<dbReference type="InterPro" id="IPR054722">
    <property type="entry name" value="PolX-like_BBD"/>
</dbReference>
<feature type="compositionally biased region" description="Polar residues" evidence="7">
    <location>
        <begin position="904"/>
        <end position="927"/>
    </location>
</feature>
<dbReference type="SUPFAM" id="SSF56672">
    <property type="entry name" value="DNA/RNA polymerases"/>
    <property type="match status" value="1"/>
</dbReference>
<feature type="domain" description="Integrase catalytic" evidence="9">
    <location>
        <begin position="1200"/>
        <end position="1366"/>
    </location>
</feature>
<dbReference type="Pfam" id="PF00665">
    <property type="entry name" value="rve"/>
    <property type="match status" value="1"/>
</dbReference>
<feature type="region of interest" description="Disordered" evidence="7">
    <location>
        <begin position="45"/>
        <end position="72"/>
    </location>
</feature>
<dbReference type="GO" id="GO:0006508">
    <property type="term" value="P:proteolysis"/>
    <property type="evidence" value="ECO:0007669"/>
    <property type="project" value="UniProtKB-KW"/>
</dbReference>
<feature type="region of interest" description="Disordered" evidence="7">
    <location>
        <begin position="828"/>
        <end position="870"/>
    </location>
</feature>
<dbReference type="InterPro" id="IPR001878">
    <property type="entry name" value="Znf_CCHC"/>
</dbReference>
<feature type="region of interest" description="Disordered" evidence="7">
    <location>
        <begin position="898"/>
        <end position="930"/>
    </location>
</feature>
<dbReference type="InterPro" id="IPR001584">
    <property type="entry name" value="Integrase_cat-core"/>
</dbReference>
<dbReference type="EMBL" id="JAUHHV010000012">
    <property type="protein sequence ID" value="KAK1406123.1"/>
    <property type="molecule type" value="Genomic_DNA"/>
</dbReference>
<feature type="compositionally biased region" description="Polar residues" evidence="7">
    <location>
        <begin position="49"/>
        <end position="62"/>
    </location>
</feature>
<dbReference type="SUPFAM" id="SSF53098">
    <property type="entry name" value="Ribonuclease H-like"/>
    <property type="match status" value="1"/>
</dbReference>
<feature type="compositionally biased region" description="Basic and acidic residues" evidence="7">
    <location>
        <begin position="721"/>
        <end position="742"/>
    </location>
</feature>
<dbReference type="Pfam" id="PF00098">
    <property type="entry name" value="zf-CCHC"/>
    <property type="match status" value="1"/>
</dbReference>
<feature type="compositionally biased region" description="Basic and acidic residues" evidence="7">
    <location>
        <begin position="466"/>
        <end position="478"/>
    </location>
</feature>
<feature type="compositionally biased region" description="Polar residues" evidence="7">
    <location>
        <begin position="556"/>
        <end position="568"/>
    </location>
</feature>
<gene>
    <name evidence="10" type="ORF">QVD17_41410</name>
</gene>
<dbReference type="PROSITE" id="PS50994">
    <property type="entry name" value="INTEGRASE"/>
    <property type="match status" value="1"/>
</dbReference>
<evidence type="ECO:0000256" key="5">
    <source>
        <dbReference type="PROSITE-ProRule" id="PRU00047"/>
    </source>
</evidence>
<dbReference type="InterPro" id="IPR036875">
    <property type="entry name" value="Znf_CCHC_sf"/>
</dbReference>
<dbReference type="Pfam" id="PF14223">
    <property type="entry name" value="Retrotran_gag_2"/>
    <property type="match status" value="1"/>
</dbReference>
<feature type="region of interest" description="Disordered" evidence="7">
    <location>
        <begin position="719"/>
        <end position="770"/>
    </location>
</feature>
<feature type="compositionally biased region" description="Polar residues" evidence="7">
    <location>
        <begin position="860"/>
        <end position="870"/>
    </location>
</feature>
<dbReference type="PANTHER" id="PTHR42648:SF32">
    <property type="entry name" value="RIBONUCLEASE H-LIKE DOMAIN, GAG-PRE-INTEGRASE DOMAIN PROTEIN-RELATED"/>
    <property type="match status" value="1"/>
</dbReference>
<feature type="compositionally biased region" description="Acidic residues" evidence="7">
    <location>
        <begin position="528"/>
        <end position="537"/>
    </location>
</feature>
<evidence type="ECO:0000256" key="1">
    <source>
        <dbReference type="ARBA" id="ARBA00022670"/>
    </source>
</evidence>
<dbReference type="CDD" id="cd09272">
    <property type="entry name" value="RNase_HI_RT_Ty1"/>
    <property type="match status" value="1"/>
</dbReference>
<dbReference type="Proteomes" id="UP001229421">
    <property type="component" value="Unassembled WGS sequence"/>
</dbReference>